<reference evidence="1 2" key="1">
    <citation type="submission" date="2019-01" db="EMBL/GenBank/DDBJ databases">
        <title>Sequencing of cultivated peanut Arachis hypogaea provides insights into genome evolution and oil improvement.</title>
        <authorList>
            <person name="Chen X."/>
        </authorList>
    </citation>
    <scope>NUCLEOTIDE SEQUENCE [LARGE SCALE GENOMIC DNA]</scope>
    <source>
        <strain evidence="2">cv. Fuhuasheng</strain>
        <tissue evidence="1">Leaves</tissue>
    </source>
</reference>
<comment type="caution">
    <text evidence="1">The sequence shown here is derived from an EMBL/GenBank/DDBJ whole genome shotgun (WGS) entry which is preliminary data.</text>
</comment>
<name>A0A444X8C5_ARAHY</name>
<evidence type="ECO:0000313" key="2">
    <source>
        <dbReference type="Proteomes" id="UP000289738"/>
    </source>
</evidence>
<dbReference type="EMBL" id="SDMP01000020">
    <property type="protein sequence ID" value="RYQ85921.1"/>
    <property type="molecule type" value="Genomic_DNA"/>
</dbReference>
<evidence type="ECO:0000313" key="1">
    <source>
        <dbReference type="EMBL" id="RYQ85921.1"/>
    </source>
</evidence>
<dbReference type="AlphaFoldDB" id="A0A444X8C5"/>
<proteinExistence type="predicted"/>
<accession>A0A444X8C5</accession>
<gene>
    <name evidence="1" type="ORF">Ahy_B10g105564</name>
</gene>
<keyword evidence="2" id="KW-1185">Reference proteome</keyword>
<dbReference type="Proteomes" id="UP000289738">
    <property type="component" value="Chromosome B10"/>
</dbReference>
<sequence>MSSPCRFSGYRTSSESCRLMHKSAEATIQVYVRVLEFIYGGFPMLRTSTDLANIYSWGSVTLSWLYKCLCRVANRDVKNLAGSLELLQS</sequence>
<organism evidence="1 2">
    <name type="scientific">Arachis hypogaea</name>
    <name type="common">Peanut</name>
    <dbReference type="NCBI Taxonomy" id="3818"/>
    <lineage>
        <taxon>Eukaryota</taxon>
        <taxon>Viridiplantae</taxon>
        <taxon>Streptophyta</taxon>
        <taxon>Embryophyta</taxon>
        <taxon>Tracheophyta</taxon>
        <taxon>Spermatophyta</taxon>
        <taxon>Magnoliopsida</taxon>
        <taxon>eudicotyledons</taxon>
        <taxon>Gunneridae</taxon>
        <taxon>Pentapetalae</taxon>
        <taxon>rosids</taxon>
        <taxon>fabids</taxon>
        <taxon>Fabales</taxon>
        <taxon>Fabaceae</taxon>
        <taxon>Papilionoideae</taxon>
        <taxon>50 kb inversion clade</taxon>
        <taxon>dalbergioids sensu lato</taxon>
        <taxon>Dalbergieae</taxon>
        <taxon>Pterocarpus clade</taxon>
        <taxon>Arachis</taxon>
    </lineage>
</organism>
<protein>
    <submittedName>
        <fullName evidence="1">Uncharacterized protein</fullName>
    </submittedName>
</protein>